<dbReference type="Proteomes" id="UP001168877">
    <property type="component" value="Unassembled WGS sequence"/>
</dbReference>
<dbReference type="EMBL" id="JAUESC010000002">
    <property type="protein sequence ID" value="KAK0604954.1"/>
    <property type="molecule type" value="Genomic_DNA"/>
</dbReference>
<dbReference type="GO" id="GO:0080019">
    <property type="term" value="F:alcohol-forming very long-chain fatty acyl-CoA reductase activity"/>
    <property type="evidence" value="ECO:0007669"/>
    <property type="project" value="InterPro"/>
</dbReference>
<reference evidence="9" key="1">
    <citation type="journal article" date="2022" name="Plant J.">
        <title>Strategies of tolerance reflected in two North American maple genomes.</title>
        <authorList>
            <person name="McEvoy S.L."/>
            <person name="Sezen U.U."/>
            <person name="Trouern-Trend A."/>
            <person name="McMahon S.M."/>
            <person name="Schaberg P.G."/>
            <person name="Yang J."/>
            <person name="Wegrzyn J.L."/>
            <person name="Swenson N.G."/>
        </authorList>
    </citation>
    <scope>NUCLEOTIDE SEQUENCE</scope>
    <source>
        <strain evidence="9">NS2018</strain>
    </source>
</reference>
<evidence type="ECO:0000313" key="9">
    <source>
        <dbReference type="EMBL" id="KAK0604954.1"/>
    </source>
</evidence>
<keyword evidence="3 4" id="KW-0443">Lipid metabolism</keyword>
<dbReference type="Pfam" id="PF22936">
    <property type="entry name" value="Pol_BBD"/>
    <property type="match status" value="1"/>
</dbReference>
<dbReference type="GO" id="GO:0102965">
    <property type="term" value="F:alcohol-forming long-chain fatty acyl-CoA reductase activity"/>
    <property type="evidence" value="ECO:0007669"/>
    <property type="project" value="UniProtKB-EC"/>
</dbReference>
<evidence type="ECO:0000259" key="6">
    <source>
        <dbReference type="Pfam" id="PF07993"/>
    </source>
</evidence>
<name>A0AA39T8N2_ACESA</name>
<dbReference type="InterPro" id="IPR013120">
    <property type="entry name" value="FAR_NAD-bd"/>
</dbReference>
<sequence length="734" mass="82205">MVASSTLIGDQSWLTDTGANAHVTGNATNLASSREYHDANNVGGVIGGVGLPIQSIGNSILSQTSSSSSFKLNNILFCPNASTNILSINKFTRDNNCYFTFFLDSFCVQDLVTGKILFQGASSNGLYPFLGRVFLPNRPFAFIGVRALRDVWHARLSHPSSLILNKVIASNNFPCFGSGSFCSSCTLGKTTKLPFNDNFLASTSLLDLIFSDFLENKTILVIGATGFLGKIFVEKTLRIQPNVKKLYLLVRAKDAYSATQRILNEVVEIELFKVLRDKWGGNLHSFISEKVAAVAGDISCDNLGVNDSNLREEMFREIDVVLNFAATTNFDERYDVALGTNTMAAFHVLSFAKRCAKIKMFLHVSTAYVCGDTSGVITEKSFYLGETLGENKTSKLDINSEKKLVEETLNQLRAENATREAVNSTMKDLGIKRARFYGWPNTYVFTKAMGEMLLGYYKENLPLVIIRPTIISSIYKEPLPGWIESLRTIDSIICSYGKGKLPCLPASPDTVLDLIPADMVVNVVISAMVANTKANQYSADPIIYHVGSSMRNPIKISDLHEFLYTYFTKHPYIDNNGNKVQISKGTVLDTWDKFQRYMAIRYLLPLKGLELINLVFRQYFKDIYTNSDRKIKLVMRLAELYKPYMFFRGIFDNTNMEKLGSTMKKSEADDEVDAFNFDPECIDWEDYIINTHISGLRKKYWSVTVSLNNIELGEGDPSKIAKRHEEVEEDKGDI</sequence>
<keyword evidence="4" id="KW-0521">NADP</keyword>
<dbReference type="PANTHER" id="PTHR11011:SF84">
    <property type="entry name" value="ACYL-COA REDUCTASE-LIKE PROTEIN, PUTATIVE-RELATED"/>
    <property type="match status" value="1"/>
</dbReference>
<feature type="domain" description="Thioester reductase (TE)" evidence="6">
    <location>
        <begin position="223"/>
        <end position="523"/>
    </location>
</feature>
<dbReference type="InterPro" id="IPR036291">
    <property type="entry name" value="NAD(P)-bd_dom_sf"/>
</dbReference>
<dbReference type="InterPro" id="IPR025724">
    <property type="entry name" value="GAG-pre-integrase_dom"/>
</dbReference>
<evidence type="ECO:0000259" key="8">
    <source>
        <dbReference type="Pfam" id="PF22936"/>
    </source>
</evidence>
<dbReference type="GO" id="GO:0035336">
    <property type="term" value="P:long-chain fatty-acyl-CoA metabolic process"/>
    <property type="evidence" value="ECO:0007669"/>
    <property type="project" value="TreeGrafter"/>
</dbReference>
<dbReference type="GO" id="GO:0010345">
    <property type="term" value="P:suberin biosynthetic process"/>
    <property type="evidence" value="ECO:0007669"/>
    <property type="project" value="TreeGrafter"/>
</dbReference>
<comment type="caution">
    <text evidence="9">The sequence shown here is derived from an EMBL/GenBank/DDBJ whole genome shotgun (WGS) entry which is preliminary data.</text>
</comment>
<comment type="similarity">
    <text evidence="1 4">Belongs to the fatty acyl-CoA reductase family.</text>
</comment>
<dbReference type="EC" id="1.2.1.84" evidence="4"/>
<dbReference type="InterPro" id="IPR033640">
    <property type="entry name" value="FAR_C"/>
</dbReference>
<dbReference type="Pfam" id="PF13976">
    <property type="entry name" value="gag_pre-integrs"/>
    <property type="match status" value="1"/>
</dbReference>
<evidence type="ECO:0000313" key="10">
    <source>
        <dbReference type="Proteomes" id="UP001168877"/>
    </source>
</evidence>
<dbReference type="CDD" id="cd05236">
    <property type="entry name" value="FAR-N_SDR_e"/>
    <property type="match status" value="1"/>
</dbReference>
<keyword evidence="2 4" id="KW-0444">Lipid biosynthesis</keyword>
<feature type="domain" description="GAG-pre-integrase" evidence="7">
    <location>
        <begin position="150"/>
        <end position="189"/>
    </location>
</feature>
<feature type="domain" description="Fatty acyl-CoA reductase C-terminal" evidence="5">
    <location>
        <begin position="602"/>
        <end position="698"/>
    </location>
</feature>
<feature type="domain" description="Retrovirus-related Pol polyprotein from transposon TNT 1-94-like beta-barrel" evidence="8">
    <location>
        <begin position="13"/>
        <end position="93"/>
    </location>
</feature>
<dbReference type="PANTHER" id="PTHR11011">
    <property type="entry name" value="MALE STERILITY PROTEIN 2-RELATED"/>
    <property type="match status" value="1"/>
</dbReference>
<organism evidence="9 10">
    <name type="scientific">Acer saccharum</name>
    <name type="common">Sugar maple</name>
    <dbReference type="NCBI Taxonomy" id="4024"/>
    <lineage>
        <taxon>Eukaryota</taxon>
        <taxon>Viridiplantae</taxon>
        <taxon>Streptophyta</taxon>
        <taxon>Embryophyta</taxon>
        <taxon>Tracheophyta</taxon>
        <taxon>Spermatophyta</taxon>
        <taxon>Magnoliopsida</taxon>
        <taxon>eudicotyledons</taxon>
        <taxon>Gunneridae</taxon>
        <taxon>Pentapetalae</taxon>
        <taxon>rosids</taxon>
        <taxon>malvids</taxon>
        <taxon>Sapindales</taxon>
        <taxon>Sapindaceae</taxon>
        <taxon>Hippocastanoideae</taxon>
        <taxon>Acereae</taxon>
        <taxon>Acer</taxon>
    </lineage>
</organism>
<evidence type="ECO:0000259" key="5">
    <source>
        <dbReference type="Pfam" id="PF03015"/>
    </source>
</evidence>
<dbReference type="AlphaFoldDB" id="A0AA39T8N2"/>
<evidence type="ECO:0000259" key="7">
    <source>
        <dbReference type="Pfam" id="PF13976"/>
    </source>
</evidence>
<gene>
    <name evidence="9" type="ORF">LWI29_021279</name>
</gene>
<dbReference type="Gene3D" id="3.40.50.720">
    <property type="entry name" value="NAD(P)-binding Rossmann-like Domain"/>
    <property type="match status" value="1"/>
</dbReference>
<dbReference type="Pfam" id="PF07993">
    <property type="entry name" value="NAD_binding_4"/>
    <property type="match status" value="1"/>
</dbReference>
<evidence type="ECO:0000256" key="1">
    <source>
        <dbReference type="ARBA" id="ARBA00005928"/>
    </source>
</evidence>
<dbReference type="InterPro" id="IPR026055">
    <property type="entry name" value="FAR"/>
</dbReference>
<accession>A0AA39T8N2</accession>
<comment type="catalytic activity">
    <reaction evidence="4">
        <text>a long-chain fatty acyl-CoA + 2 NADPH + 2 H(+) = a long-chain primary fatty alcohol + 2 NADP(+) + CoA</text>
        <dbReference type="Rhea" id="RHEA:52716"/>
        <dbReference type="ChEBI" id="CHEBI:15378"/>
        <dbReference type="ChEBI" id="CHEBI:57287"/>
        <dbReference type="ChEBI" id="CHEBI:57783"/>
        <dbReference type="ChEBI" id="CHEBI:58349"/>
        <dbReference type="ChEBI" id="CHEBI:77396"/>
        <dbReference type="ChEBI" id="CHEBI:83139"/>
        <dbReference type="EC" id="1.2.1.84"/>
    </reaction>
</comment>
<dbReference type="CDD" id="cd09071">
    <property type="entry name" value="FAR_C"/>
    <property type="match status" value="1"/>
</dbReference>
<comment type="function">
    <text evidence="4">Catalyzes the reduction of fatty acyl-CoA to fatty alcohols.</text>
</comment>
<proteinExistence type="inferred from homology"/>
<reference evidence="9" key="2">
    <citation type="submission" date="2023-06" db="EMBL/GenBank/DDBJ databases">
        <authorList>
            <person name="Swenson N.G."/>
            <person name="Wegrzyn J.L."/>
            <person name="Mcevoy S.L."/>
        </authorList>
    </citation>
    <scope>NUCLEOTIDE SEQUENCE</scope>
    <source>
        <strain evidence="9">NS2018</strain>
        <tissue evidence="9">Leaf</tissue>
    </source>
</reference>
<dbReference type="InterPro" id="IPR054722">
    <property type="entry name" value="PolX-like_BBD"/>
</dbReference>
<evidence type="ECO:0000256" key="4">
    <source>
        <dbReference type="RuleBase" id="RU363097"/>
    </source>
</evidence>
<keyword evidence="10" id="KW-1185">Reference proteome</keyword>
<evidence type="ECO:0000256" key="3">
    <source>
        <dbReference type="ARBA" id="ARBA00023098"/>
    </source>
</evidence>
<evidence type="ECO:0000256" key="2">
    <source>
        <dbReference type="ARBA" id="ARBA00022516"/>
    </source>
</evidence>
<dbReference type="SUPFAM" id="SSF51735">
    <property type="entry name" value="NAD(P)-binding Rossmann-fold domains"/>
    <property type="match status" value="1"/>
</dbReference>
<keyword evidence="4" id="KW-0560">Oxidoreductase</keyword>
<protein>
    <recommendedName>
        <fullName evidence="4">Fatty acyl-CoA reductase</fullName>
        <ecNumber evidence="4">1.2.1.84</ecNumber>
    </recommendedName>
</protein>
<dbReference type="Pfam" id="PF03015">
    <property type="entry name" value="Sterile"/>
    <property type="match status" value="1"/>
</dbReference>